<accession>A0A4Q0U8B8</accession>
<comment type="caution">
    <text evidence="1">The sequence shown here is derived from an EMBL/GenBank/DDBJ whole genome shotgun (WGS) entry which is preliminary data.</text>
</comment>
<dbReference type="SMART" id="SM00642">
    <property type="entry name" value="Aamy"/>
    <property type="match status" value="2"/>
</dbReference>
<dbReference type="Pfam" id="PF16738">
    <property type="entry name" value="CBM26"/>
    <property type="match status" value="1"/>
</dbReference>
<dbReference type="InterPro" id="IPR031965">
    <property type="entry name" value="CBM26"/>
</dbReference>
<evidence type="ECO:0000313" key="2">
    <source>
        <dbReference type="Proteomes" id="UP000711407"/>
    </source>
</evidence>
<dbReference type="InterPro" id="IPR006047">
    <property type="entry name" value="GH13_cat_dom"/>
</dbReference>
<dbReference type="Proteomes" id="UP000711407">
    <property type="component" value="Unassembled WGS sequence"/>
</dbReference>
<dbReference type="PANTHER" id="PTHR10357:SF228">
    <property type="entry name" value="PUTATIVE-RELATED"/>
    <property type="match status" value="1"/>
</dbReference>
<reference evidence="1" key="1">
    <citation type="journal article" date="2021" name="PeerJ">
        <title>Extensive microbial diversity within the chicken gut microbiome revealed by metagenomics and culture.</title>
        <authorList>
            <person name="Gilroy R."/>
            <person name="Ravi A."/>
            <person name="Getino M."/>
            <person name="Pursley I."/>
            <person name="Horton D.L."/>
            <person name="Alikhan N.F."/>
            <person name="Baker D."/>
            <person name="Gharbi K."/>
            <person name="Hall N."/>
            <person name="Watson M."/>
            <person name="Adriaenssens E.M."/>
            <person name="Foster-Nyarko E."/>
            <person name="Jarju S."/>
            <person name="Secka A."/>
            <person name="Antonio M."/>
            <person name="Oren A."/>
            <person name="Chaudhuri R.R."/>
            <person name="La Ragione R."/>
            <person name="Hildebrand F."/>
            <person name="Pallen M.J."/>
        </authorList>
    </citation>
    <scope>NUCLEOTIDE SEQUENCE</scope>
    <source>
        <strain evidence="1">4100</strain>
    </source>
</reference>
<name>A0A4Q0U8B8_9BACT</name>
<reference evidence="1" key="2">
    <citation type="submission" date="2021-09" db="EMBL/GenBank/DDBJ databases">
        <authorList>
            <person name="Gilroy R."/>
        </authorList>
    </citation>
    <scope>NUCLEOTIDE SEQUENCE</scope>
    <source>
        <strain evidence="1">4100</strain>
    </source>
</reference>
<dbReference type="InterPro" id="IPR013783">
    <property type="entry name" value="Ig-like_fold"/>
</dbReference>
<evidence type="ECO:0000313" key="1">
    <source>
        <dbReference type="EMBL" id="HJE39375.1"/>
    </source>
</evidence>
<dbReference type="InterPro" id="IPR017853">
    <property type="entry name" value="GH"/>
</dbReference>
<dbReference type="Gene3D" id="3.20.20.80">
    <property type="entry name" value="Glycosidases"/>
    <property type="match status" value="3"/>
</dbReference>
<gene>
    <name evidence="1" type="ORF">K8V47_06430</name>
</gene>
<dbReference type="EMBL" id="DYXT01000033">
    <property type="protein sequence ID" value="HJE39375.1"/>
    <property type="molecule type" value="Genomic_DNA"/>
</dbReference>
<dbReference type="SUPFAM" id="SSF51445">
    <property type="entry name" value="(Trans)glycosidases"/>
    <property type="match status" value="2"/>
</dbReference>
<dbReference type="GO" id="GO:0009313">
    <property type="term" value="P:oligosaccharide catabolic process"/>
    <property type="evidence" value="ECO:0007669"/>
    <property type="project" value="TreeGrafter"/>
</dbReference>
<sequence length="1606" mass="174222">MKNHKFDIRRKLAMLMSGIIAGASVYAAVNSGDASLSDLELRVDGRNILSGFSSSTTTYNVDLDDASMLTMSAVPSASDATVAIDFNGVPMTNHSLASLDGGDNVITYTVRSGNATKTYTVNIKTPQVVREEYFTWKNATIYFVLTDRFYNGDTSNDNSYHRRRLSGDADVATFHGGDLKGLTQKLDYLDKLGVNAIWITAPYEQMHGWTGGKNDAFPHYAFHGYYALDWTYMDRNMGTIEDMRNFVTEAHKRGIRVVMDIVMNHTGYCTLDDGVDYDFGNFNGTPTAGWVPSSTPYSMWAESNQISFNANEQGNWGNWWGPWVRAFGDRSWATSAGYAPEGGDDYTKPLAGLPDIVTERTAAVDIPPFLKKKWAAEKGGDYDLYRLPNLESWRTGSKGAPADYLVNWLAGWVEYFGIDGFRCDTAKHLEKSRWNQLKTACKQALVNWRNSDRADEYAKDWDEDFWMTGEAFGWDHGDVGYFTEGGFDSMINFAFNSSEGSQGRTPTTEEWKYYSNYCNGSNGRQVLNYVSSHDTGLHRPGDQKKVATMLLLCPGGAQIYYGDETSRPYMSSSCGGDQSMITRSDFNWDAVDNADNKHWQIIGQFRRRNAAVGAGTQTDLGSDTYGRKFSEGAYSNAVVIKLNTSAGQTYTVSVGDHFADGAKVMDGYNTANTATVSGGKVTIAASGPVLLLEPYGTIGGGPGPQPVRPTVTANPPSGTTFTESVTVTLMSTQGADIHYTTDGSTPSSSSATYSTPLTFTETTTLKTYVGNSNGSNIQTFTYTKNSGGDVKPVVTASPAGGEFTGSVSVTLSVNPAGVPIHYSTSGTATASSPVYSSALTFTETTTLSTYVENGAGSNTQSFTYTKQGGPDNTHYVYYDGTFSAPQVWAWVDGNTSCTTATAWPGDNMVKKDGKWYWEVPAGKPIPRMIIIHEGDNKIGGGDLTYVDKATYHQDGTYTPDGGDDPEPSDVKVYYKGSWNPVNVYIYKAGAGEGAPANGAWPGVAMTKESGKDYWSYTVPENLKTGAKVIFNNGSDQYPQDVQGQECGLDLNGKSMMYDGGTGWSEFSEGPQKPSITITPNGGTVKGSATITVVINNDATSISGTFNGSQLSLSNGSNSISVSRYLTSGGATGSLSVTATNDVGTTTASASFTRDDSTPVYNLTGDWRELSIYQVMVGSFQHGDGGASGYSDMWGPEGHRKNGNLRGIINALDYIKDLGMNAIWMTPIFDSTNGQGGEKLQATGYFCTNYFAVDPKFGTEAEFDELVRKAHEKGIYIILDGVFGHHGGVSSASPNGNWISTQDNTPNVRGSESGNIQYPGSLEYFKEVVRYWMERGVDGWRLDQCYQVYQGGHNYWKELREEVEKVASERKARGEQWGTLGYMVGEDWTSAANITVTQQDGLKSVMDFDGKDNIVELGYGVGSIGWFLASDAAARGYRDSGVNPTLFLSNHDTARVGDFVDVNSRPEELMTRHAAVAAYSGPTCTYYGDEIGDKSGNGNPDNKARTSGRISGFNSNEQRVHDYVSKVFKARAANPALWRGTVSRQEGNKYEVITKTDAQTGNKVVCIFSEIDTNVSIGGSGIDLINGGSVSGTVSVKAWIPAFIKLN</sequence>
<dbReference type="Gene3D" id="2.60.40.10">
    <property type="entry name" value="Immunoglobulins"/>
    <property type="match status" value="1"/>
</dbReference>
<dbReference type="Pfam" id="PF13290">
    <property type="entry name" value="CHB_HEX_C_1"/>
    <property type="match status" value="2"/>
</dbReference>
<dbReference type="PANTHER" id="PTHR10357">
    <property type="entry name" value="ALPHA-AMYLASE FAMILY MEMBER"/>
    <property type="match status" value="1"/>
</dbReference>
<proteinExistence type="predicted"/>
<dbReference type="InterPro" id="IPR059177">
    <property type="entry name" value="GH29D-like_dom"/>
</dbReference>
<protein>
    <submittedName>
        <fullName evidence="1">Starch-binding protein</fullName>
    </submittedName>
</protein>
<dbReference type="GO" id="GO:0004556">
    <property type="term" value="F:alpha-amylase activity"/>
    <property type="evidence" value="ECO:0007669"/>
    <property type="project" value="TreeGrafter"/>
</dbReference>
<dbReference type="Pfam" id="PF00128">
    <property type="entry name" value="Alpha-amylase"/>
    <property type="match status" value="4"/>
</dbReference>
<organism evidence="1 2">
    <name type="scientific">Candidatus Amulumruptor caecigallinarius</name>
    <dbReference type="NCBI Taxonomy" id="2109911"/>
    <lineage>
        <taxon>Bacteria</taxon>
        <taxon>Pseudomonadati</taxon>
        <taxon>Bacteroidota</taxon>
        <taxon>Bacteroidia</taxon>
        <taxon>Bacteroidales</taxon>
        <taxon>Muribaculaceae</taxon>
        <taxon>Candidatus Amulumruptor</taxon>
    </lineage>
</organism>